<dbReference type="GO" id="GO:0008408">
    <property type="term" value="F:3'-5' exonuclease activity"/>
    <property type="evidence" value="ECO:0007669"/>
    <property type="project" value="InterPro"/>
</dbReference>
<dbReference type="SUPFAM" id="SSF47819">
    <property type="entry name" value="HRDC-like"/>
    <property type="match status" value="2"/>
</dbReference>
<organism evidence="5 6">
    <name type="scientific">Anthostomella pinea</name>
    <dbReference type="NCBI Taxonomy" id="933095"/>
    <lineage>
        <taxon>Eukaryota</taxon>
        <taxon>Fungi</taxon>
        <taxon>Dikarya</taxon>
        <taxon>Ascomycota</taxon>
        <taxon>Pezizomycotina</taxon>
        <taxon>Sordariomycetes</taxon>
        <taxon>Xylariomycetidae</taxon>
        <taxon>Xylariales</taxon>
        <taxon>Xylariaceae</taxon>
        <taxon>Anthostomella</taxon>
    </lineage>
</organism>
<dbReference type="InterPro" id="IPR012337">
    <property type="entry name" value="RNaseH-like_sf"/>
</dbReference>
<dbReference type="SMART" id="SM00474">
    <property type="entry name" value="35EXOc"/>
    <property type="match status" value="1"/>
</dbReference>
<dbReference type="InterPro" id="IPR010997">
    <property type="entry name" value="HRDC-like_sf"/>
</dbReference>
<gene>
    <name evidence="5" type="ORF">KHLLAP_LOCUS314</name>
</gene>
<dbReference type="GO" id="GO:0005737">
    <property type="term" value="C:cytoplasm"/>
    <property type="evidence" value="ECO:0007669"/>
    <property type="project" value="TreeGrafter"/>
</dbReference>
<evidence type="ECO:0000256" key="3">
    <source>
        <dbReference type="SAM" id="MobiDB-lite"/>
    </source>
</evidence>
<keyword evidence="2" id="KW-0378">Hydrolase</keyword>
<feature type="compositionally biased region" description="Polar residues" evidence="3">
    <location>
        <begin position="420"/>
        <end position="444"/>
    </location>
</feature>
<proteinExistence type="predicted"/>
<dbReference type="Pfam" id="PF00570">
    <property type="entry name" value="HRDC"/>
    <property type="match status" value="2"/>
</dbReference>
<dbReference type="Pfam" id="PF01612">
    <property type="entry name" value="DNA_pol_A_exo1"/>
    <property type="match status" value="1"/>
</dbReference>
<name>A0AAI8YCK1_9PEZI</name>
<feature type="region of interest" description="Disordered" evidence="3">
    <location>
        <begin position="590"/>
        <end position="686"/>
    </location>
</feature>
<accession>A0AAI8YCK1</accession>
<evidence type="ECO:0000259" key="4">
    <source>
        <dbReference type="PROSITE" id="PS50967"/>
    </source>
</evidence>
<dbReference type="Proteomes" id="UP001295740">
    <property type="component" value="Unassembled WGS sequence"/>
</dbReference>
<dbReference type="InterPro" id="IPR036397">
    <property type="entry name" value="RNaseH_sf"/>
</dbReference>
<dbReference type="GO" id="GO:0006139">
    <property type="term" value="P:nucleobase-containing compound metabolic process"/>
    <property type="evidence" value="ECO:0007669"/>
    <property type="project" value="InterPro"/>
</dbReference>
<dbReference type="CDD" id="cd06141">
    <property type="entry name" value="WRN_exo"/>
    <property type="match status" value="1"/>
</dbReference>
<dbReference type="GO" id="GO:0000166">
    <property type="term" value="F:nucleotide binding"/>
    <property type="evidence" value="ECO:0007669"/>
    <property type="project" value="InterPro"/>
</dbReference>
<keyword evidence="1" id="KW-0540">Nuclease</keyword>
<dbReference type="Gene3D" id="1.10.150.80">
    <property type="entry name" value="HRDC domain"/>
    <property type="match status" value="2"/>
</dbReference>
<dbReference type="PANTHER" id="PTHR13620:SF104">
    <property type="entry name" value="EXONUCLEASE 3'-5' DOMAIN-CONTAINING PROTEIN 2"/>
    <property type="match status" value="1"/>
</dbReference>
<feature type="compositionally biased region" description="Basic and acidic residues" evidence="3">
    <location>
        <begin position="535"/>
        <end position="553"/>
    </location>
</feature>
<feature type="compositionally biased region" description="Low complexity" evidence="3">
    <location>
        <begin position="649"/>
        <end position="665"/>
    </location>
</feature>
<protein>
    <submittedName>
        <fullName evidence="5">Uu.00g026990.m01.CDS01</fullName>
    </submittedName>
</protein>
<feature type="domain" description="HRDC" evidence="4">
    <location>
        <begin position="442"/>
        <end position="522"/>
    </location>
</feature>
<feature type="region of interest" description="Disordered" evidence="3">
    <location>
        <begin position="416"/>
        <end position="444"/>
    </location>
</feature>
<sequence>MTDGTQTAGVSFDSDKAQWPMSYRLSQPQPDTPPRRWWNHYYFRGPQNQNVRILYSSTKTQSELIAKHFINEPVLGFDMEWPWDADKRTRLQEKIGLIQIASESKTALFHIGLHEGQTSDELIAPSLRLIIESPNIIKTGVAIMNADFKRLRDHFGLQPKGAFELSHLHRLISHGPQNPELVTTKLCALSKQVETHLGLPLWKGKVRTSNWSIAIGDSQKTYAANDAYAGFMLFHCMNGKRLAMNPAPPLPMLAETYLPFAMPKIIPLRLRATTEGTGANFTTAEQFYNSTAMKDRHLDDLVHSGMATGDASQLPNEQGPPEVDPAPLDVGSQKSDAPSRPNLPLQLYEQLVQQRKKLIIASNKSLEALSRTCPTNKSQLSQVHGFGDRKVQDYGEQLLHTVSSFVAVHGLSADEVKQPLQPTTPNKVPSSQGKKETTPLSKGSSDALYHRLVQHRKACADAKNVPAFHIASNRLLEAIAHDHPANQRELLLVKGVGKAKADEYGTAWLRIIAEFKVKQSLATAHRPVSVTSKDLSADERPNLLQPRIDDPSAKRRNIARVGRSLEFKGPLPASMSTGLSFQFSETQLNASDRNDEGHDEDGAGNESAAADADDTDDNAAFETMPMPTSSELKRKRYSPSPSAPEEGYSQTPTPAAAPVPAQLVPSPSPSKPTRAPSQVQAKSRPADLERLLLRKKLEAYVKSVVFAINPKPTQPIVTEDTIQRLVTTLPRTPHELHRIPGIQGLLQACHIAQKDLWLTFSKWTQVPGLAPASQAR</sequence>
<dbReference type="EMBL" id="CAUWAG010000003">
    <property type="protein sequence ID" value="CAJ2499846.1"/>
    <property type="molecule type" value="Genomic_DNA"/>
</dbReference>
<dbReference type="PANTHER" id="PTHR13620">
    <property type="entry name" value="3-5 EXONUCLEASE"/>
    <property type="match status" value="1"/>
</dbReference>
<dbReference type="Gene3D" id="3.30.420.10">
    <property type="entry name" value="Ribonuclease H-like superfamily/Ribonuclease H"/>
    <property type="match status" value="1"/>
</dbReference>
<dbReference type="InterPro" id="IPR044876">
    <property type="entry name" value="HRDC_dom_sf"/>
</dbReference>
<dbReference type="SUPFAM" id="SSF53098">
    <property type="entry name" value="Ribonuclease H-like"/>
    <property type="match status" value="1"/>
</dbReference>
<evidence type="ECO:0000313" key="5">
    <source>
        <dbReference type="EMBL" id="CAJ2499846.1"/>
    </source>
</evidence>
<feature type="region of interest" description="Disordered" evidence="3">
    <location>
        <begin position="306"/>
        <end position="342"/>
    </location>
</feature>
<dbReference type="GO" id="GO:0003676">
    <property type="term" value="F:nucleic acid binding"/>
    <property type="evidence" value="ECO:0007669"/>
    <property type="project" value="InterPro"/>
</dbReference>
<keyword evidence="6" id="KW-1185">Reference proteome</keyword>
<dbReference type="InterPro" id="IPR002121">
    <property type="entry name" value="HRDC_dom"/>
</dbReference>
<evidence type="ECO:0000256" key="2">
    <source>
        <dbReference type="ARBA" id="ARBA00022801"/>
    </source>
</evidence>
<reference evidence="5" key="1">
    <citation type="submission" date="2023-10" db="EMBL/GenBank/DDBJ databases">
        <authorList>
            <person name="Hackl T."/>
        </authorList>
    </citation>
    <scope>NUCLEOTIDE SEQUENCE</scope>
</reference>
<feature type="region of interest" description="Disordered" evidence="3">
    <location>
        <begin position="526"/>
        <end position="556"/>
    </location>
</feature>
<evidence type="ECO:0000313" key="6">
    <source>
        <dbReference type="Proteomes" id="UP001295740"/>
    </source>
</evidence>
<dbReference type="InterPro" id="IPR002562">
    <property type="entry name" value="3'-5'_exonuclease_dom"/>
</dbReference>
<dbReference type="GO" id="GO:0005634">
    <property type="term" value="C:nucleus"/>
    <property type="evidence" value="ECO:0007669"/>
    <property type="project" value="TreeGrafter"/>
</dbReference>
<evidence type="ECO:0000256" key="1">
    <source>
        <dbReference type="ARBA" id="ARBA00022722"/>
    </source>
</evidence>
<dbReference type="AlphaFoldDB" id="A0AAI8YCK1"/>
<dbReference type="InterPro" id="IPR051132">
    <property type="entry name" value="3-5_Exonuclease_domain"/>
</dbReference>
<dbReference type="SMART" id="SM00341">
    <property type="entry name" value="HRDC"/>
    <property type="match status" value="2"/>
</dbReference>
<dbReference type="PROSITE" id="PS50967">
    <property type="entry name" value="HRDC"/>
    <property type="match status" value="1"/>
</dbReference>
<comment type="caution">
    <text evidence="5">The sequence shown here is derived from an EMBL/GenBank/DDBJ whole genome shotgun (WGS) entry which is preliminary data.</text>
</comment>